<keyword evidence="2" id="KW-1185">Reference proteome</keyword>
<dbReference type="InterPro" id="IPR036629">
    <property type="entry name" value="YjbJ_sf"/>
</dbReference>
<comment type="caution">
    <text evidence="1">The sequence shown here is derived from an EMBL/GenBank/DDBJ whole genome shotgun (WGS) entry which is preliminary data.</text>
</comment>
<sequence length="79" mass="9476">MLNWTDLTQDWSTSFARAKRRFPNLRDQDMARISKDRKRFEAYLAERHHLTVNEAHEEVEDFLFTEGLNRELVRAPLGK</sequence>
<dbReference type="Gene3D" id="1.10.1470.10">
    <property type="entry name" value="YjbJ"/>
    <property type="match status" value="1"/>
</dbReference>
<dbReference type="Proteomes" id="UP000630805">
    <property type="component" value="Unassembled WGS sequence"/>
</dbReference>
<gene>
    <name evidence="1" type="ORF">HW561_06420</name>
</gene>
<proteinExistence type="predicted"/>
<organism evidence="1 2">
    <name type="scientific">Ruegeria haliotis</name>
    <dbReference type="NCBI Taxonomy" id="2747601"/>
    <lineage>
        <taxon>Bacteria</taxon>
        <taxon>Pseudomonadati</taxon>
        <taxon>Pseudomonadota</taxon>
        <taxon>Alphaproteobacteria</taxon>
        <taxon>Rhodobacterales</taxon>
        <taxon>Roseobacteraceae</taxon>
        <taxon>Ruegeria</taxon>
    </lineage>
</organism>
<evidence type="ECO:0000313" key="1">
    <source>
        <dbReference type="EMBL" id="NVO55418.1"/>
    </source>
</evidence>
<dbReference type="EMBL" id="JABXWT010000002">
    <property type="protein sequence ID" value="NVO55418.1"/>
    <property type="molecule type" value="Genomic_DNA"/>
</dbReference>
<reference evidence="1 2" key="1">
    <citation type="submission" date="2020-06" db="EMBL/GenBank/DDBJ databases">
        <authorList>
            <person name="Cao W.R."/>
        </authorList>
    </citation>
    <scope>NUCLEOTIDE SEQUENCE [LARGE SCALE GENOMIC DNA]</scope>
    <source>
        <strain evidence="1 2">B1Z28</strain>
    </source>
</reference>
<evidence type="ECO:0000313" key="2">
    <source>
        <dbReference type="Proteomes" id="UP000630805"/>
    </source>
</evidence>
<name>A0ABX2PMS3_9RHOB</name>
<dbReference type="RefSeq" id="WP_176862863.1">
    <property type="nucleotide sequence ID" value="NZ_JABXWT010000002.1"/>
</dbReference>
<protein>
    <submittedName>
        <fullName evidence="1">Uncharacterized protein</fullName>
    </submittedName>
</protein>
<accession>A0ABX2PMS3</accession>